<sequence>MVNENNTYRQEETQRDFIGESYISSNMVTLHNVLSLQDNTKEKVKKERRARSLCLHVVIYQYIKKNRLVVLFRKKEVYEKGLPQFYKKIGIGEVENSISPNL</sequence>
<evidence type="ECO:0000313" key="2">
    <source>
        <dbReference type="Proteomes" id="UP001566132"/>
    </source>
</evidence>
<dbReference type="EMBL" id="JBDJPC010000010">
    <property type="protein sequence ID" value="KAL1490166.1"/>
    <property type="molecule type" value="Genomic_DNA"/>
</dbReference>
<protein>
    <submittedName>
        <fullName evidence="1">Uncharacterized protein</fullName>
    </submittedName>
</protein>
<name>A0ABD1EAN1_HYPHA</name>
<proteinExistence type="predicted"/>
<comment type="caution">
    <text evidence="1">The sequence shown here is derived from an EMBL/GenBank/DDBJ whole genome shotgun (WGS) entry which is preliminary data.</text>
</comment>
<dbReference type="Proteomes" id="UP001566132">
    <property type="component" value="Unassembled WGS sequence"/>
</dbReference>
<organism evidence="1 2">
    <name type="scientific">Hypothenemus hampei</name>
    <name type="common">Coffee berry borer</name>
    <dbReference type="NCBI Taxonomy" id="57062"/>
    <lineage>
        <taxon>Eukaryota</taxon>
        <taxon>Metazoa</taxon>
        <taxon>Ecdysozoa</taxon>
        <taxon>Arthropoda</taxon>
        <taxon>Hexapoda</taxon>
        <taxon>Insecta</taxon>
        <taxon>Pterygota</taxon>
        <taxon>Neoptera</taxon>
        <taxon>Endopterygota</taxon>
        <taxon>Coleoptera</taxon>
        <taxon>Polyphaga</taxon>
        <taxon>Cucujiformia</taxon>
        <taxon>Curculionidae</taxon>
        <taxon>Scolytinae</taxon>
        <taxon>Hypothenemus</taxon>
    </lineage>
</organism>
<evidence type="ECO:0000313" key="1">
    <source>
        <dbReference type="EMBL" id="KAL1490166.1"/>
    </source>
</evidence>
<reference evidence="1 2" key="1">
    <citation type="submission" date="2024-05" db="EMBL/GenBank/DDBJ databases">
        <title>Genetic variation in Jamaican populations of the coffee berry borer (Hypothenemus hampei).</title>
        <authorList>
            <person name="Errbii M."/>
            <person name="Myrie A."/>
        </authorList>
    </citation>
    <scope>NUCLEOTIDE SEQUENCE [LARGE SCALE GENOMIC DNA]</scope>
    <source>
        <strain evidence="1">JA-Hopewell-2020-01-JO</strain>
        <tissue evidence="1">Whole body</tissue>
    </source>
</reference>
<dbReference type="AlphaFoldDB" id="A0ABD1EAN1"/>
<accession>A0ABD1EAN1</accession>
<keyword evidence="2" id="KW-1185">Reference proteome</keyword>
<gene>
    <name evidence="1" type="ORF">ABEB36_012905</name>
</gene>